<dbReference type="GO" id="GO:0043952">
    <property type="term" value="P:protein transport by the Sec complex"/>
    <property type="evidence" value="ECO:0007669"/>
    <property type="project" value="UniProtKB-UniRule"/>
</dbReference>
<dbReference type="EMBL" id="JAJEQC010000009">
    <property type="protein sequence ID" value="MCC2137348.1"/>
    <property type="molecule type" value="Genomic_DNA"/>
</dbReference>
<comment type="caution">
    <text evidence="12">The sequence shown here is derived from an EMBL/GenBank/DDBJ whole genome shotgun (WGS) entry which is preliminary data.</text>
</comment>
<accession>A0AAE3AMK9</accession>
<evidence type="ECO:0000259" key="11">
    <source>
        <dbReference type="Pfam" id="PF22599"/>
    </source>
</evidence>
<evidence type="ECO:0000256" key="5">
    <source>
        <dbReference type="ARBA" id="ARBA00022927"/>
    </source>
</evidence>
<dbReference type="GO" id="GO:0005886">
    <property type="term" value="C:plasma membrane"/>
    <property type="evidence" value="ECO:0007669"/>
    <property type="project" value="UniProtKB-SubCell"/>
</dbReference>
<dbReference type="SUPFAM" id="SSF82866">
    <property type="entry name" value="Multidrug efflux transporter AcrB transmembrane domain"/>
    <property type="match status" value="1"/>
</dbReference>
<evidence type="ECO:0000256" key="6">
    <source>
        <dbReference type="ARBA" id="ARBA00022989"/>
    </source>
</evidence>
<dbReference type="PANTHER" id="PTHR30081">
    <property type="entry name" value="PROTEIN-EXPORT MEMBRANE PROTEIN SEC"/>
    <property type="match status" value="1"/>
</dbReference>
<name>A0AAE3AMK9_9FIRM</name>
<keyword evidence="5 9" id="KW-0653">Protein transport</keyword>
<dbReference type="InterPro" id="IPR022813">
    <property type="entry name" value="SecD/SecF_arch_bac"/>
</dbReference>
<comment type="function">
    <text evidence="9">Part of the Sec protein translocase complex. Interacts with the SecYEG preprotein conducting channel. SecDF uses the proton motive force (PMF) to complete protein translocation after the ATP-dependent function of SecA.</text>
</comment>
<dbReference type="Gene3D" id="3.30.1360.200">
    <property type="match status" value="1"/>
</dbReference>
<dbReference type="Gene3D" id="3.30.70.3400">
    <property type="match status" value="1"/>
</dbReference>
<feature type="transmembrane region" description="Helical" evidence="9">
    <location>
        <begin position="340"/>
        <end position="362"/>
    </location>
</feature>
<dbReference type="InterPro" id="IPR048634">
    <property type="entry name" value="SecD_SecF_C"/>
</dbReference>
<evidence type="ECO:0000256" key="7">
    <source>
        <dbReference type="ARBA" id="ARBA00023010"/>
    </source>
</evidence>
<evidence type="ECO:0000313" key="12">
    <source>
        <dbReference type="EMBL" id="MCC2137348.1"/>
    </source>
</evidence>
<dbReference type="InterPro" id="IPR055344">
    <property type="entry name" value="SecD_SecF_C_bact"/>
</dbReference>
<evidence type="ECO:0000313" key="13">
    <source>
        <dbReference type="Proteomes" id="UP001199424"/>
    </source>
</evidence>
<evidence type="ECO:0000256" key="1">
    <source>
        <dbReference type="ARBA" id="ARBA00004651"/>
    </source>
</evidence>
<feature type="domain" description="Protein export membrane protein SecD/SecF C-terminal" evidence="10">
    <location>
        <begin position="263"/>
        <end position="444"/>
    </location>
</feature>
<organism evidence="12 13">
    <name type="scientific">Hominenteromicrobium mulieris</name>
    <dbReference type="NCBI Taxonomy" id="2885357"/>
    <lineage>
        <taxon>Bacteria</taxon>
        <taxon>Bacillati</taxon>
        <taxon>Bacillota</taxon>
        <taxon>Clostridia</taxon>
        <taxon>Eubacteriales</taxon>
        <taxon>Oscillospiraceae</taxon>
        <taxon>Hominenteromicrobium</taxon>
    </lineage>
</organism>
<keyword evidence="2 9" id="KW-0813">Transport</keyword>
<comment type="subcellular location">
    <subcellularLocation>
        <location evidence="1 9">Cell membrane</location>
        <topology evidence="1 9">Multi-pass membrane protein</topology>
    </subcellularLocation>
</comment>
<feature type="transmembrane region" description="Helical" evidence="9">
    <location>
        <begin position="309"/>
        <end position="328"/>
    </location>
</feature>
<dbReference type="Gene3D" id="1.20.1640.10">
    <property type="entry name" value="Multidrug efflux transporter AcrB transmembrane domain"/>
    <property type="match status" value="1"/>
</dbReference>
<evidence type="ECO:0000256" key="4">
    <source>
        <dbReference type="ARBA" id="ARBA00022692"/>
    </source>
</evidence>
<proteinExistence type="inferred from homology"/>
<dbReference type="InterPro" id="IPR005791">
    <property type="entry name" value="SecD"/>
</dbReference>
<dbReference type="GO" id="GO:0065002">
    <property type="term" value="P:intracellular protein transmembrane transport"/>
    <property type="evidence" value="ECO:0007669"/>
    <property type="project" value="UniProtKB-UniRule"/>
</dbReference>
<keyword evidence="8 9" id="KW-0472">Membrane</keyword>
<protein>
    <recommendedName>
        <fullName evidence="9">Protein translocase subunit SecD</fullName>
    </recommendedName>
</protein>
<keyword evidence="3 9" id="KW-1003">Cell membrane</keyword>
<comment type="subunit">
    <text evidence="9">Forms a complex with SecF. Part of the essential Sec protein translocation apparatus which comprises SecA, SecYEG and auxiliary proteins SecDF. Other proteins may also be involved.</text>
</comment>
<keyword evidence="13" id="KW-1185">Reference proteome</keyword>
<dbReference type="Pfam" id="PF02355">
    <property type="entry name" value="SecD_SecF_C"/>
    <property type="match status" value="1"/>
</dbReference>
<evidence type="ECO:0000259" key="10">
    <source>
        <dbReference type="Pfam" id="PF02355"/>
    </source>
</evidence>
<dbReference type="NCBIfam" id="TIGR00916">
    <property type="entry name" value="2A0604s01"/>
    <property type="match status" value="1"/>
</dbReference>
<feature type="transmembrane region" description="Helical" evidence="9">
    <location>
        <begin position="426"/>
        <end position="449"/>
    </location>
</feature>
<evidence type="ECO:0000256" key="2">
    <source>
        <dbReference type="ARBA" id="ARBA00022448"/>
    </source>
</evidence>
<dbReference type="GO" id="GO:0006605">
    <property type="term" value="P:protein targeting"/>
    <property type="evidence" value="ECO:0007669"/>
    <property type="project" value="UniProtKB-UniRule"/>
</dbReference>
<comment type="caution">
    <text evidence="9">Lacks conserved residue(s) required for the propagation of feature annotation.</text>
</comment>
<keyword evidence="7 9" id="KW-0811">Translocation</keyword>
<evidence type="ECO:0000256" key="3">
    <source>
        <dbReference type="ARBA" id="ARBA00022475"/>
    </source>
</evidence>
<dbReference type="GO" id="GO:0015450">
    <property type="term" value="F:protein-transporting ATPase activity"/>
    <property type="evidence" value="ECO:0007669"/>
    <property type="project" value="InterPro"/>
</dbReference>
<dbReference type="Pfam" id="PF22599">
    <property type="entry name" value="SecDF_P1_head"/>
    <property type="match status" value="1"/>
</dbReference>
<dbReference type="RefSeq" id="WP_308449587.1">
    <property type="nucleotide sequence ID" value="NZ_JAJEQC010000009.1"/>
</dbReference>
<keyword evidence="6 9" id="KW-1133">Transmembrane helix</keyword>
<comment type="similarity">
    <text evidence="9">Belongs to the SecD/SecF family. SecD subfamily.</text>
</comment>
<dbReference type="HAMAP" id="MF_01463_B">
    <property type="entry name" value="SecD_B"/>
    <property type="match status" value="1"/>
</dbReference>
<gene>
    <name evidence="9" type="primary">secD</name>
    <name evidence="12" type="ORF">LKD31_10010</name>
</gene>
<sequence>MKRVKKPVFFIIAALILALTYTSVFGVYTQNGDTKNTWIKGAGDIRWGIDIRGGVEATFSPAEGVEATAEQLEAAKAIIELRMVSKSITDYEIYTDEANDKIIVRFPWKSGESDFDPEKAIEEISATALLTFREGKSYETQTVDGEGNPVYQTPTGTTAENIILEGSDVTEAKPVMQENSTSGSYDYAISLTLSDEGAKKFAEATERLKGKTISIWMDDIMISYPTVNAVITDGKASITGNFTAATASELAAKIQGGALPFALQTSNFSTVNPTLGMKSLDAMVMAGVIAFALIAVFMIIIFKIPGFAAVLTLVGQLAITFAAISGYFPFVNSFTMTLPGLAGIILSIGVGVDANIITASRIKEELGTGKTLDGAIQKGCSNSLWSIIDGNITILIVAIMLIGVFGPSNILSKIFGESTTGAIYSFGYTLLVGVIGNFIMGVFCSRLMIKSLSGFKPLRKKWLFGGADK</sequence>
<dbReference type="InterPro" id="IPR054384">
    <property type="entry name" value="SecDF_P1_head"/>
</dbReference>
<feature type="transmembrane region" description="Helical" evidence="9">
    <location>
        <begin position="282"/>
        <end position="302"/>
    </location>
</feature>
<feature type="transmembrane region" description="Helical" evidence="9">
    <location>
        <begin position="383"/>
        <end position="406"/>
    </location>
</feature>
<evidence type="ECO:0000256" key="9">
    <source>
        <dbReference type="HAMAP-Rule" id="MF_01463"/>
    </source>
</evidence>
<dbReference type="PANTHER" id="PTHR30081:SF1">
    <property type="entry name" value="PROTEIN TRANSLOCASE SUBUNIT SECD"/>
    <property type="match status" value="1"/>
</dbReference>
<evidence type="ECO:0000256" key="8">
    <source>
        <dbReference type="ARBA" id="ARBA00023136"/>
    </source>
</evidence>
<reference evidence="12" key="1">
    <citation type="submission" date="2021-10" db="EMBL/GenBank/DDBJ databases">
        <title>Anaerobic single-cell dispensing facilitates the cultivation of human gut bacteria.</title>
        <authorList>
            <person name="Afrizal A."/>
        </authorList>
    </citation>
    <scope>NUCLEOTIDE SEQUENCE</scope>
    <source>
        <strain evidence="12">CLA-AA-H250</strain>
    </source>
</reference>
<dbReference type="AlphaFoldDB" id="A0AAE3AMK9"/>
<keyword evidence="4 9" id="KW-0812">Transmembrane</keyword>
<dbReference type="Proteomes" id="UP001199424">
    <property type="component" value="Unassembled WGS sequence"/>
</dbReference>
<feature type="domain" description="SecDF P1 head subdomain" evidence="11">
    <location>
        <begin position="159"/>
        <end position="260"/>
    </location>
</feature>